<accession>A0A8S3ZZ75</accession>
<organism evidence="2 3">
    <name type="scientific">Candidula unifasciata</name>
    <dbReference type="NCBI Taxonomy" id="100452"/>
    <lineage>
        <taxon>Eukaryota</taxon>
        <taxon>Metazoa</taxon>
        <taxon>Spiralia</taxon>
        <taxon>Lophotrochozoa</taxon>
        <taxon>Mollusca</taxon>
        <taxon>Gastropoda</taxon>
        <taxon>Heterobranchia</taxon>
        <taxon>Euthyneura</taxon>
        <taxon>Panpulmonata</taxon>
        <taxon>Eupulmonata</taxon>
        <taxon>Stylommatophora</taxon>
        <taxon>Helicina</taxon>
        <taxon>Helicoidea</taxon>
        <taxon>Geomitridae</taxon>
        <taxon>Candidula</taxon>
    </lineage>
</organism>
<sequence length="302" mass="34495">MTMDSSSLVTHRRYQVAMKALNSCLYLLLVMFLLLQSMSLDVTSAQKKKLKKSKLAVCRYDRAGSDSPCNTTTNMKVITLQLKKGNLSTCKSTKLITKPCHDNSFAKKRKVKGCVYNKQPWSDCSMDTRTRQREMILVRGDPSLCLPKKTVTKVCKKVCHYVKGEWGPCDVVTNLEQRSLTPRKGDPAQCQSSVESRPCQRRTEELVAAKSNKCRYNLSEWSTCDLRSNTMTQWMTLKSGDPNVCQRSKKLTKKCRLACKFRRGEWSDCDEHTLLMTRVDTLVKGSSKECDLTREITKKCKR</sequence>
<dbReference type="GO" id="GO:0048332">
    <property type="term" value="P:mesoderm morphogenesis"/>
    <property type="evidence" value="ECO:0007669"/>
    <property type="project" value="TreeGrafter"/>
</dbReference>
<dbReference type="InterPro" id="IPR038130">
    <property type="entry name" value="PTN/MK_C_dom_sf"/>
</dbReference>
<keyword evidence="3" id="KW-1185">Reference proteome</keyword>
<dbReference type="EMBL" id="CAJHNH020004746">
    <property type="protein sequence ID" value="CAG5131541.1"/>
    <property type="molecule type" value="Genomic_DNA"/>
</dbReference>
<reference evidence="2" key="1">
    <citation type="submission" date="2021-04" db="EMBL/GenBank/DDBJ databases">
        <authorList>
            <consortium name="Molecular Ecology Group"/>
        </authorList>
    </citation>
    <scope>NUCLEOTIDE SEQUENCE</scope>
</reference>
<proteinExistence type="predicted"/>
<feature type="domain" description="Pleiotrophin/Midkine C-terminal" evidence="1">
    <location>
        <begin position="57"/>
        <end position="110"/>
    </location>
</feature>
<evidence type="ECO:0000313" key="2">
    <source>
        <dbReference type="EMBL" id="CAG5131541.1"/>
    </source>
</evidence>
<dbReference type="GO" id="GO:0008083">
    <property type="term" value="F:growth factor activity"/>
    <property type="evidence" value="ECO:0007669"/>
    <property type="project" value="InterPro"/>
</dbReference>
<dbReference type="OrthoDB" id="10024128at2759"/>
<dbReference type="PANTHER" id="PTHR21050">
    <property type="entry name" value="MIDKINE AND PLEIOTROPHIN 1, ISOFORM A-RELATED"/>
    <property type="match status" value="1"/>
</dbReference>
<evidence type="ECO:0000313" key="3">
    <source>
        <dbReference type="Proteomes" id="UP000678393"/>
    </source>
</evidence>
<comment type="caution">
    <text evidence="2">The sequence shown here is derived from an EMBL/GenBank/DDBJ whole genome shotgun (WGS) entry which is preliminary data.</text>
</comment>
<feature type="domain" description="Pleiotrophin/Midkine C-terminal" evidence="1">
    <location>
        <begin position="112"/>
        <end position="157"/>
    </location>
</feature>
<dbReference type="PANTHER" id="PTHR21050:SF1">
    <property type="entry name" value="MIDKINE AND PLEIOTROPHIN 1, ISOFORM A-RELATED"/>
    <property type="match status" value="1"/>
</dbReference>
<protein>
    <recommendedName>
        <fullName evidence="1">Pleiotrophin/Midkine C-terminal domain-containing protein</fullName>
    </recommendedName>
</protein>
<feature type="non-terminal residue" evidence="2">
    <location>
        <position position="302"/>
    </location>
</feature>
<dbReference type="GO" id="GO:0005576">
    <property type="term" value="C:extracellular region"/>
    <property type="evidence" value="ECO:0007669"/>
    <property type="project" value="TreeGrafter"/>
</dbReference>
<dbReference type="GO" id="GO:0008201">
    <property type="term" value="F:heparin binding"/>
    <property type="evidence" value="ECO:0007669"/>
    <property type="project" value="TreeGrafter"/>
</dbReference>
<gene>
    <name evidence="2" type="ORF">CUNI_LOCUS17099</name>
</gene>
<feature type="domain" description="Pleiotrophin/Midkine C-terminal" evidence="1">
    <location>
        <begin position="258"/>
        <end position="301"/>
    </location>
</feature>
<dbReference type="AlphaFoldDB" id="A0A8S3ZZ75"/>
<dbReference type="InterPro" id="IPR020090">
    <property type="entry name" value="PTN/MK_C_dom"/>
</dbReference>
<dbReference type="Pfam" id="PF01091">
    <property type="entry name" value="PTN_MK_C"/>
    <property type="match status" value="4"/>
</dbReference>
<dbReference type="Proteomes" id="UP000678393">
    <property type="component" value="Unassembled WGS sequence"/>
</dbReference>
<feature type="domain" description="Pleiotrophin/Midkine C-terminal" evidence="1">
    <location>
        <begin position="212"/>
        <end position="256"/>
    </location>
</feature>
<name>A0A8S3ZZ75_9EUPU</name>
<evidence type="ECO:0000259" key="1">
    <source>
        <dbReference type="Pfam" id="PF01091"/>
    </source>
</evidence>
<dbReference type="Gene3D" id="2.30.90.10">
    <property type="entry name" value="Heparin-binding Growth Factor, Midkine, Chain A- C-terminal Domain"/>
    <property type="match status" value="5"/>
</dbReference>